<keyword evidence="8 14" id="KW-1133">Transmembrane helix</keyword>
<comment type="catalytic activity">
    <reaction evidence="13 14">
        <text>di-trans,octa-cis-undecaprenyl diphosphate + H2O = di-trans,octa-cis-undecaprenyl phosphate + phosphate + H(+)</text>
        <dbReference type="Rhea" id="RHEA:28094"/>
        <dbReference type="ChEBI" id="CHEBI:15377"/>
        <dbReference type="ChEBI" id="CHEBI:15378"/>
        <dbReference type="ChEBI" id="CHEBI:43474"/>
        <dbReference type="ChEBI" id="CHEBI:58405"/>
        <dbReference type="ChEBI" id="CHEBI:60392"/>
        <dbReference type="EC" id="3.6.1.27"/>
    </reaction>
</comment>
<proteinExistence type="inferred from homology"/>
<evidence type="ECO:0000313" key="15">
    <source>
        <dbReference type="EMBL" id="OEK09286.1"/>
    </source>
</evidence>
<feature type="transmembrane region" description="Helical" evidence="14">
    <location>
        <begin position="44"/>
        <end position="63"/>
    </location>
</feature>
<keyword evidence="14" id="KW-0961">Cell wall biogenesis/degradation</keyword>
<dbReference type="PANTHER" id="PTHR30622:SF2">
    <property type="entry name" value="UNDECAPRENYL-DIPHOSPHATASE"/>
    <property type="match status" value="1"/>
</dbReference>
<evidence type="ECO:0000256" key="5">
    <source>
        <dbReference type="ARBA" id="ARBA00022475"/>
    </source>
</evidence>
<dbReference type="Pfam" id="PF02673">
    <property type="entry name" value="BacA"/>
    <property type="match status" value="1"/>
</dbReference>
<name>A0A1E5TD41_9FLAO</name>
<keyword evidence="16" id="KW-1185">Reference proteome</keyword>
<feature type="transmembrane region" description="Helical" evidence="14">
    <location>
        <begin position="219"/>
        <end position="238"/>
    </location>
</feature>
<dbReference type="AlphaFoldDB" id="A0A1E5TD41"/>
<dbReference type="OrthoDB" id="9808289at2"/>
<dbReference type="EMBL" id="MDJD01000007">
    <property type="protein sequence ID" value="OEK09286.1"/>
    <property type="molecule type" value="Genomic_DNA"/>
</dbReference>
<evidence type="ECO:0000256" key="11">
    <source>
        <dbReference type="ARBA" id="ARBA00032707"/>
    </source>
</evidence>
<protein>
    <recommendedName>
        <fullName evidence="4 14">Undecaprenyl-diphosphatase</fullName>
        <ecNumber evidence="3 14">3.6.1.27</ecNumber>
    </recommendedName>
    <alternativeName>
        <fullName evidence="12 14">Bacitracin resistance protein</fullName>
    </alternativeName>
    <alternativeName>
        <fullName evidence="11 14">Undecaprenyl pyrophosphate phosphatase</fullName>
    </alternativeName>
</protein>
<dbReference type="GO" id="GO:0071555">
    <property type="term" value="P:cell wall organization"/>
    <property type="evidence" value="ECO:0007669"/>
    <property type="project" value="UniProtKB-KW"/>
</dbReference>
<feature type="transmembrane region" description="Helical" evidence="14">
    <location>
        <begin position="84"/>
        <end position="102"/>
    </location>
</feature>
<evidence type="ECO:0000256" key="9">
    <source>
        <dbReference type="ARBA" id="ARBA00023136"/>
    </source>
</evidence>
<keyword evidence="9 14" id="KW-0472">Membrane</keyword>
<evidence type="ECO:0000256" key="12">
    <source>
        <dbReference type="ARBA" id="ARBA00032932"/>
    </source>
</evidence>
<evidence type="ECO:0000256" key="10">
    <source>
        <dbReference type="ARBA" id="ARBA00023251"/>
    </source>
</evidence>
<keyword evidence="5 14" id="KW-1003">Cell membrane</keyword>
<dbReference type="GO" id="GO:0009252">
    <property type="term" value="P:peptidoglycan biosynthetic process"/>
    <property type="evidence" value="ECO:0007669"/>
    <property type="project" value="UniProtKB-KW"/>
</dbReference>
<feature type="transmembrane region" description="Helical" evidence="14">
    <location>
        <begin position="181"/>
        <end position="198"/>
    </location>
</feature>
<dbReference type="STRING" id="1849968.A8C32_11220"/>
<dbReference type="GO" id="GO:0008360">
    <property type="term" value="P:regulation of cell shape"/>
    <property type="evidence" value="ECO:0007669"/>
    <property type="project" value="UniProtKB-KW"/>
</dbReference>
<reference evidence="15 16" key="1">
    <citation type="submission" date="2016-05" db="EMBL/GenBank/DDBJ databases">
        <title>Draft Genome Sequence of Algibacter sp. Strain SK-16 Isolated from the Surface Water of Aburatsubo Inlet.</title>
        <authorList>
            <person name="Wong S.-K."/>
            <person name="Yoshizawa S."/>
            <person name="Nakajima Y."/>
            <person name="Ogura Y."/>
            <person name="Tetsuya H."/>
            <person name="Hamasaki K."/>
        </authorList>
    </citation>
    <scope>NUCLEOTIDE SEQUENCE [LARGE SCALE GENOMIC DNA]</scope>
    <source>
        <strain evidence="15 16">SK-16</strain>
    </source>
</reference>
<evidence type="ECO:0000313" key="16">
    <source>
        <dbReference type="Proteomes" id="UP000095713"/>
    </source>
</evidence>
<accession>A0A1E5TD41</accession>
<keyword evidence="7 14" id="KW-0378">Hydrolase</keyword>
<evidence type="ECO:0000256" key="14">
    <source>
        <dbReference type="HAMAP-Rule" id="MF_01006"/>
    </source>
</evidence>
<feature type="transmembrane region" description="Helical" evidence="14">
    <location>
        <begin position="142"/>
        <end position="161"/>
    </location>
</feature>
<feature type="transmembrane region" description="Helical" evidence="14">
    <location>
        <begin position="108"/>
        <end position="130"/>
    </location>
</feature>
<dbReference type="HAMAP" id="MF_01006">
    <property type="entry name" value="Undec_diphosphatase"/>
    <property type="match status" value="1"/>
</dbReference>
<evidence type="ECO:0000256" key="8">
    <source>
        <dbReference type="ARBA" id="ARBA00022989"/>
    </source>
</evidence>
<dbReference type="GO" id="GO:0046677">
    <property type="term" value="P:response to antibiotic"/>
    <property type="evidence" value="ECO:0007669"/>
    <property type="project" value="UniProtKB-UniRule"/>
</dbReference>
<dbReference type="InterPro" id="IPR003824">
    <property type="entry name" value="UppP"/>
</dbReference>
<dbReference type="PANTHER" id="PTHR30622">
    <property type="entry name" value="UNDECAPRENYL-DIPHOSPHATASE"/>
    <property type="match status" value="1"/>
</dbReference>
<keyword evidence="6 14" id="KW-0812">Transmembrane</keyword>
<dbReference type="RefSeq" id="WP_069828723.1">
    <property type="nucleotide sequence ID" value="NZ_MDJD01000007.1"/>
</dbReference>
<comment type="function">
    <text evidence="14">Catalyzes the dephosphorylation of undecaprenyl diphosphate (UPP). Confers resistance to bacitracin.</text>
</comment>
<organism evidence="15 16">
    <name type="scientific">Flavivirga aquatica</name>
    <dbReference type="NCBI Taxonomy" id="1849968"/>
    <lineage>
        <taxon>Bacteria</taxon>
        <taxon>Pseudomonadati</taxon>
        <taxon>Bacteroidota</taxon>
        <taxon>Flavobacteriia</taxon>
        <taxon>Flavobacteriales</taxon>
        <taxon>Flavobacteriaceae</taxon>
        <taxon>Flavivirga</taxon>
    </lineage>
</organism>
<dbReference type="GO" id="GO:0005886">
    <property type="term" value="C:plasma membrane"/>
    <property type="evidence" value="ECO:0007669"/>
    <property type="project" value="UniProtKB-SubCell"/>
</dbReference>
<gene>
    <name evidence="14" type="primary">uppP</name>
    <name evidence="15" type="ORF">A8C32_11220</name>
</gene>
<comment type="subcellular location">
    <subcellularLocation>
        <location evidence="1 14">Cell membrane</location>
        <topology evidence="1 14">Multi-pass membrane protein</topology>
    </subcellularLocation>
</comment>
<feature type="transmembrane region" description="Helical" evidence="14">
    <location>
        <begin position="244"/>
        <end position="263"/>
    </location>
</feature>
<evidence type="ECO:0000256" key="7">
    <source>
        <dbReference type="ARBA" id="ARBA00022801"/>
    </source>
</evidence>
<comment type="miscellaneous">
    <text evidence="14">Bacitracin is thought to be involved in the inhibition of peptidoglycan synthesis by sequestering undecaprenyl diphosphate, thereby reducing the pool of lipid carrier available.</text>
</comment>
<dbReference type="Proteomes" id="UP000095713">
    <property type="component" value="Unassembled WGS sequence"/>
</dbReference>
<evidence type="ECO:0000256" key="6">
    <source>
        <dbReference type="ARBA" id="ARBA00022692"/>
    </source>
</evidence>
<comment type="similarity">
    <text evidence="2 14">Belongs to the UppP family.</text>
</comment>
<sequence>MDIIDAIILGIIQGLTEFLPVSSSGHLELGKAILGNNSVPEESLLFTVVLHFATALSTIVVFRKDILDLIKGLLKFKWNDDLQFVLKIALSMVPAVIVGLFFEKQLEQLFGGSILLVGCMLIVTSLLLFLADKAKNTNKDVFFKNAFIIGISQAIAMLPGISRSGATISTSVLLGNDKIKAARFSFLMVVPLIFGKIAKDILSGDLTYNSQNFTALSTGFITAFIAGLFACTWMISLVKKSKLSYFSIYCVIVGFIAIVFSLLNS</sequence>
<evidence type="ECO:0000256" key="3">
    <source>
        <dbReference type="ARBA" id="ARBA00012374"/>
    </source>
</evidence>
<keyword evidence="14" id="KW-0573">Peptidoglycan synthesis</keyword>
<evidence type="ECO:0000256" key="2">
    <source>
        <dbReference type="ARBA" id="ARBA00010621"/>
    </source>
</evidence>
<keyword evidence="14" id="KW-0133">Cell shape</keyword>
<evidence type="ECO:0000256" key="1">
    <source>
        <dbReference type="ARBA" id="ARBA00004651"/>
    </source>
</evidence>
<keyword evidence="10 14" id="KW-0046">Antibiotic resistance</keyword>
<dbReference type="GO" id="GO:0050380">
    <property type="term" value="F:undecaprenyl-diphosphatase activity"/>
    <property type="evidence" value="ECO:0007669"/>
    <property type="project" value="UniProtKB-UniRule"/>
</dbReference>
<evidence type="ECO:0000256" key="4">
    <source>
        <dbReference type="ARBA" id="ARBA00021581"/>
    </source>
</evidence>
<evidence type="ECO:0000256" key="13">
    <source>
        <dbReference type="ARBA" id="ARBA00047594"/>
    </source>
</evidence>
<dbReference type="EC" id="3.6.1.27" evidence="3 14"/>
<comment type="caution">
    <text evidence="15">The sequence shown here is derived from an EMBL/GenBank/DDBJ whole genome shotgun (WGS) entry which is preliminary data.</text>
</comment>